<reference evidence="2" key="2">
    <citation type="submission" date="2023-06" db="EMBL/GenBank/DDBJ databases">
        <authorList>
            <consortium name="Lawrence Berkeley National Laboratory"/>
            <person name="Mondo S.J."/>
            <person name="Hensen N."/>
            <person name="Bonometti L."/>
            <person name="Westerberg I."/>
            <person name="Brannstrom I.O."/>
            <person name="Guillou S."/>
            <person name="Cros-Aarteil S."/>
            <person name="Calhoun S."/>
            <person name="Haridas S."/>
            <person name="Kuo A."/>
            <person name="Pangilinan J."/>
            <person name="Riley R."/>
            <person name="Labutti K."/>
            <person name="Andreopoulos B."/>
            <person name="Lipzen A."/>
            <person name="Chen C."/>
            <person name="Yanf M."/>
            <person name="Daum C."/>
            <person name="Ng V."/>
            <person name="Clum A."/>
            <person name="Steindorff A."/>
            <person name="Ohm R."/>
            <person name="Martin F."/>
            <person name="Silar P."/>
            <person name="Natvig D."/>
            <person name="Lalanne C."/>
            <person name="Gautier V."/>
            <person name="Ament-Velasquez S.L."/>
            <person name="Kruys A."/>
            <person name="Hutchinson M.I."/>
            <person name="Powell A.J."/>
            <person name="Barry K."/>
            <person name="Miller A.N."/>
            <person name="Grigoriev I.V."/>
            <person name="Debuchy R."/>
            <person name="Gladieux P."/>
            <person name="Thoren M.H."/>
            <person name="Johannesson H."/>
        </authorList>
    </citation>
    <scope>NUCLEOTIDE SEQUENCE</scope>
    <source>
        <strain evidence="2">PSN324</strain>
    </source>
</reference>
<evidence type="ECO:0000256" key="1">
    <source>
        <dbReference type="SAM" id="Phobius"/>
    </source>
</evidence>
<keyword evidence="1" id="KW-1133">Transmembrane helix</keyword>
<keyword evidence="3" id="KW-1185">Reference proteome</keyword>
<sequence length="217" mass="24151">MAIIRVLVDFSVRFCVLSSLLRVARRFHSSTPASDFESGAEGLAKPNATASTASKRRALDWAVMFMIGLLGFTYWALYLAFYLLTIYGNYNWNLVKFVRAEGAVGVTYNCWVIVTMLYIIFVLLSKRRRADAMGGGTPGTTDAHARIAFTLKTIPTMVFVGVVLFVITIIDSFFFSLRTSDMGYQALYVLNLLAVLVGEPLLLEFSRGALRRLAKLS</sequence>
<dbReference type="EMBL" id="MU864999">
    <property type="protein sequence ID" value="KAK4460997.1"/>
    <property type="molecule type" value="Genomic_DNA"/>
</dbReference>
<name>A0AAV9HJF6_9PEZI</name>
<evidence type="ECO:0000313" key="2">
    <source>
        <dbReference type="EMBL" id="KAK4460997.1"/>
    </source>
</evidence>
<dbReference type="AlphaFoldDB" id="A0AAV9HJF6"/>
<organism evidence="2 3">
    <name type="scientific">Cladorrhinum samala</name>
    <dbReference type="NCBI Taxonomy" id="585594"/>
    <lineage>
        <taxon>Eukaryota</taxon>
        <taxon>Fungi</taxon>
        <taxon>Dikarya</taxon>
        <taxon>Ascomycota</taxon>
        <taxon>Pezizomycotina</taxon>
        <taxon>Sordariomycetes</taxon>
        <taxon>Sordariomycetidae</taxon>
        <taxon>Sordariales</taxon>
        <taxon>Podosporaceae</taxon>
        <taxon>Cladorrhinum</taxon>
    </lineage>
</organism>
<evidence type="ECO:0000313" key="3">
    <source>
        <dbReference type="Proteomes" id="UP001321749"/>
    </source>
</evidence>
<feature type="transmembrane region" description="Helical" evidence="1">
    <location>
        <begin position="61"/>
        <end position="86"/>
    </location>
</feature>
<accession>A0AAV9HJF6</accession>
<proteinExistence type="predicted"/>
<feature type="transmembrane region" description="Helical" evidence="1">
    <location>
        <begin position="183"/>
        <end position="203"/>
    </location>
</feature>
<comment type="caution">
    <text evidence="2">The sequence shown here is derived from an EMBL/GenBank/DDBJ whole genome shotgun (WGS) entry which is preliminary data.</text>
</comment>
<gene>
    <name evidence="2" type="ORF">QBC42DRAFT_271012</name>
</gene>
<keyword evidence="1" id="KW-0472">Membrane</keyword>
<dbReference type="Proteomes" id="UP001321749">
    <property type="component" value="Unassembled WGS sequence"/>
</dbReference>
<feature type="transmembrane region" description="Helical" evidence="1">
    <location>
        <begin position="106"/>
        <end position="124"/>
    </location>
</feature>
<protein>
    <submittedName>
        <fullName evidence="2">Uncharacterized protein</fullName>
    </submittedName>
</protein>
<reference evidence="2" key="1">
    <citation type="journal article" date="2023" name="Mol. Phylogenet. Evol.">
        <title>Genome-scale phylogeny and comparative genomics of the fungal order Sordariales.</title>
        <authorList>
            <person name="Hensen N."/>
            <person name="Bonometti L."/>
            <person name="Westerberg I."/>
            <person name="Brannstrom I.O."/>
            <person name="Guillou S."/>
            <person name="Cros-Aarteil S."/>
            <person name="Calhoun S."/>
            <person name="Haridas S."/>
            <person name="Kuo A."/>
            <person name="Mondo S."/>
            <person name="Pangilinan J."/>
            <person name="Riley R."/>
            <person name="LaButti K."/>
            <person name="Andreopoulos B."/>
            <person name="Lipzen A."/>
            <person name="Chen C."/>
            <person name="Yan M."/>
            <person name="Daum C."/>
            <person name="Ng V."/>
            <person name="Clum A."/>
            <person name="Steindorff A."/>
            <person name="Ohm R.A."/>
            <person name="Martin F."/>
            <person name="Silar P."/>
            <person name="Natvig D.O."/>
            <person name="Lalanne C."/>
            <person name="Gautier V."/>
            <person name="Ament-Velasquez S.L."/>
            <person name="Kruys A."/>
            <person name="Hutchinson M.I."/>
            <person name="Powell A.J."/>
            <person name="Barry K."/>
            <person name="Miller A.N."/>
            <person name="Grigoriev I.V."/>
            <person name="Debuchy R."/>
            <person name="Gladieux P."/>
            <person name="Hiltunen Thoren M."/>
            <person name="Johannesson H."/>
        </authorList>
    </citation>
    <scope>NUCLEOTIDE SEQUENCE</scope>
    <source>
        <strain evidence="2">PSN324</strain>
    </source>
</reference>
<feature type="transmembrane region" description="Helical" evidence="1">
    <location>
        <begin position="156"/>
        <end position="177"/>
    </location>
</feature>
<keyword evidence="1" id="KW-0812">Transmembrane</keyword>